<dbReference type="AlphaFoldDB" id="A0A5N5D3Y2"/>
<dbReference type="SUPFAM" id="SSF51197">
    <property type="entry name" value="Clavaminate synthase-like"/>
    <property type="match status" value="1"/>
</dbReference>
<evidence type="ECO:0008006" key="3">
    <source>
        <dbReference type="Google" id="ProtNLM"/>
    </source>
</evidence>
<dbReference type="Proteomes" id="UP000325902">
    <property type="component" value="Unassembled WGS sequence"/>
</dbReference>
<reference evidence="1 2" key="1">
    <citation type="journal article" date="2019" name="Sci. Rep.">
        <title>A multi-omics analysis of the grapevine pathogen Lasiodiplodia theobromae reveals that temperature affects the expression of virulence- and pathogenicity-related genes.</title>
        <authorList>
            <person name="Felix C."/>
            <person name="Meneses R."/>
            <person name="Goncalves M.F.M."/>
            <person name="Tilleman L."/>
            <person name="Duarte A.S."/>
            <person name="Jorrin-Novo J.V."/>
            <person name="Van de Peer Y."/>
            <person name="Deforce D."/>
            <person name="Van Nieuwerburgh F."/>
            <person name="Esteves A.C."/>
            <person name="Alves A."/>
        </authorList>
    </citation>
    <scope>NUCLEOTIDE SEQUENCE [LARGE SCALE GENOMIC DNA]</scope>
    <source>
        <strain evidence="1 2">LA-SOL3</strain>
    </source>
</reference>
<dbReference type="PANTHER" id="PTHR40128">
    <property type="entry name" value="EXPRESSED PROTEIN"/>
    <property type="match status" value="1"/>
</dbReference>
<dbReference type="OrthoDB" id="2328924at2759"/>
<dbReference type="EMBL" id="VCHE01000079">
    <property type="protein sequence ID" value="KAB2572398.1"/>
    <property type="molecule type" value="Genomic_DNA"/>
</dbReference>
<sequence length="293" mass="32388">MLQSPDLSNLELHVNDGPLAPSDVTLLRQSRAHEPLEELRHSYHSEGYLFIKGLLPQADVLKAREQYFSMIEPSGILKPGSNAVDGIFDPEKDKADFPGIGANAASASSRPGGGTNSASFVDLALSAHYAPWWYADGLCKHPTLPAFVKQLTGWGEDTLPLQRTLLRSNIPGNRANGVHYDQIFLRHGYKLGQQFEDDFAKEAAVAGLSEEECKNAVNRNMMTTGFLADGPAAFARQHNSRWLFTAYEAGDVVFHKPHMIHAFMVNQDPENRIRLGTDLRFVNASRPYDLVSA</sequence>
<protein>
    <recommendedName>
        <fullName evidence="3">Phytanoyl-CoA hydroxylase</fullName>
    </recommendedName>
</protein>
<dbReference type="PANTHER" id="PTHR40128:SF1">
    <property type="entry name" value="PHYTANOYL-COA HYDROXYLASE"/>
    <property type="match status" value="1"/>
</dbReference>
<accession>A0A5N5D3Y2</accession>
<evidence type="ECO:0000313" key="2">
    <source>
        <dbReference type="Proteomes" id="UP000325902"/>
    </source>
</evidence>
<evidence type="ECO:0000313" key="1">
    <source>
        <dbReference type="EMBL" id="KAB2572398.1"/>
    </source>
</evidence>
<proteinExistence type="predicted"/>
<comment type="caution">
    <text evidence="1">The sequence shown here is derived from an EMBL/GenBank/DDBJ whole genome shotgun (WGS) entry which is preliminary data.</text>
</comment>
<dbReference type="Gene3D" id="2.60.120.620">
    <property type="entry name" value="q2cbj1_9rhob like domain"/>
    <property type="match status" value="2"/>
</dbReference>
<name>A0A5N5D3Y2_9PEZI</name>
<gene>
    <name evidence="1" type="ORF">DBV05_g8961</name>
</gene>
<organism evidence="1 2">
    <name type="scientific">Lasiodiplodia theobromae</name>
    <dbReference type="NCBI Taxonomy" id="45133"/>
    <lineage>
        <taxon>Eukaryota</taxon>
        <taxon>Fungi</taxon>
        <taxon>Dikarya</taxon>
        <taxon>Ascomycota</taxon>
        <taxon>Pezizomycotina</taxon>
        <taxon>Dothideomycetes</taxon>
        <taxon>Dothideomycetes incertae sedis</taxon>
        <taxon>Botryosphaeriales</taxon>
        <taxon>Botryosphaeriaceae</taxon>
        <taxon>Lasiodiplodia</taxon>
    </lineage>
</organism>
<keyword evidence="2" id="KW-1185">Reference proteome</keyword>